<dbReference type="InterPro" id="IPR038434">
    <property type="entry name" value="YARHG_sf"/>
</dbReference>
<accession>A0ABR7NRV6</accession>
<evidence type="ECO:0000259" key="1">
    <source>
        <dbReference type="SMART" id="SM01324"/>
    </source>
</evidence>
<feature type="domain" description="YARHG" evidence="1">
    <location>
        <begin position="57"/>
        <end position="145"/>
    </location>
</feature>
<gene>
    <name evidence="2" type="ORF">H8708_03425</name>
</gene>
<reference evidence="2 3" key="1">
    <citation type="submission" date="2020-08" db="EMBL/GenBank/DDBJ databases">
        <title>Genome public.</title>
        <authorList>
            <person name="Liu C."/>
            <person name="Sun Q."/>
        </authorList>
    </citation>
    <scope>NUCLEOTIDE SEQUENCE [LARGE SCALE GENOMIC DNA]</scope>
    <source>
        <strain evidence="2 3">BX10</strain>
    </source>
</reference>
<proteinExistence type="predicted"/>
<sequence length="259" mass="29273">MISDMQEFYDGYEAFQTKKLLQNEERESIEDTVSESYSKEVVETAAAIEAENEMDASEYILPDSDTRCLTEEDVTGLSEEEIRIALNEIYARHGRIFQSEDLNVYFASRSWYEPKYSAEEFSAVESSIMNDCENKNIDFLAEVRDGKNGSEQVFEENWMYGTYYMDLGEGGITAEGGCYSDSGEDYLSLTGSYMDSYGEFTGIIAYLEDGTMSASSEFAENVHFTYNGKDPIEILSSDNTGGMNFPGFEGIYQKTEDFP</sequence>
<dbReference type="InterPro" id="IPR025582">
    <property type="entry name" value="YARHG_dom"/>
</dbReference>
<keyword evidence="3" id="KW-1185">Reference proteome</keyword>
<dbReference type="EMBL" id="JACRTJ010000008">
    <property type="protein sequence ID" value="MBC8598286.1"/>
    <property type="molecule type" value="Genomic_DNA"/>
</dbReference>
<evidence type="ECO:0000313" key="3">
    <source>
        <dbReference type="Proteomes" id="UP000647491"/>
    </source>
</evidence>
<organism evidence="2 3">
    <name type="scientific">Enterocloster hominis</name>
    <name type="common">ex Liu et al. 2021</name>
    <dbReference type="NCBI Taxonomy" id="2763663"/>
    <lineage>
        <taxon>Bacteria</taxon>
        <taxon>Bacillati</taxon>
        <taxon>Bacillota</taxon>
        <taxon>Clostridia</taxon>
        <taxon>Lachnospirales</taxon>
        <taxon>Lachnospiraceae</taxon>
        <taxon>Enterocloster</taxon>
    </lineage>
</organism>
<name>A0ABR7NRV6_9FIRM</name>
<dbReference type="SMART" id="SM01324">
    <property type="entry name" value="YARHG"/>
    <property type="match status" value="1"/>
</dbReference>
<dbReference type="RefSeq" id="WP_022273543.1">
    <property type="nucleotide sequence ID" value="NZ_JACRTJ010000008.1"/>
</dbReference>
<comment type="caution">
    <text evidence="2">The sequence shown here is derived from an EMBL/GenBank/DDBJ whole genome shotgun (WGS) entry which is preliminary data.</text>
</comment>
<evidence type="ECO:0000313" key="2">
    <source>
        <dbReference type="EMBL" id="MBC8598286.1"/>
    </source>
</evidence>
<dbReference type="Gene3D" id="1.20.58.1690">
    <property type="match status" value="1"/>
</dbReference>
<dbReference type="Proteomes" id="UP000647491">
    <property type="component" value="Unassembled WGS sequence"/>
</dbReference>
<protein>
    <submittedName>
        <fullName evidence="2">YARHG domain-containing protein</fullName>
    </submittedName>
</protein>
<dbReference type="Pfam" id="PF13308">
    <property type="entry name" value="YARHG"/>
    <property type="match status" value="1"/>
</dbReference>